<evidence type="ECO:0000259" key="1">
    <source>
        <dbReference type="PROSITE" id="PS51186"/>
    </source>
</evidence>
<dbReference type="PANTHER" id="PTHR41700">
    <property type="entry name" value="GCN5-RELATED N-ACETYLTRANSFERASE"/>
    <property type="match status" value="1"/>
</dbReference>
<dbReference type="AlphaFoldDB" id="A0A841C1S3"/>
<gene>
    <name evidence="2" type="ORF">F4553_006354</name>
</gene>
<feature type="domain" description="N-acetyltransferase" evidence="1">
    <location>
        <begin position="20"/>
        <end position="174"/>
    </location>
</feature>
<protein>
    <submittedName>
        <fullName evidence="2">Putative GNAT superfamily acetyltransferase</fullName>
    </submittedName>
</protein>
<sequence>MDVTDEAEAVARTIAGRLGLRVVELHSIGDCIAAGELVRQVWDAASADSVVNASTMRAFAHSGNYVAGAYAGDLLVGVAVAFRGDGHLHSHVAGVLPGHQGGGVGHALKQHQRGWSLRHGIDRVAWTFDPLIRRNAVFNLRKLGADATEYLPDFYGPLDDGVNAGDVTDRLYIEWHLDSPAAIGAARGTPADADPAGAATLLADADDRPVPGSAAPDGGPLLIAVPRDIEALRTRDPHLAAAWRVALREAVTSTLTRGYAISGITRTGSYLLRHPEHQEVPR</sequence>
<reference evidence="2 3" key="1">
    <citation type="submission" date="2020-08" db="EMBL/GenBank/DDBJ databases">
        <title>Sequencing the genomes of 1000 actinobacteria strains.</title>
        <authorList>
            <person name="Klenk H.-P."/>
        </authorList>
    </citation>
    <scope>NUCLEOTIDE SEQUENCE [LARGE SCALE GENOMIC DNA]</scope>
    <source>
        <strain evidence="2 3">DSM 45362</strain>
    </source>
</reference>
<organism evidence="2 3">
    <name type="scientific">Allocatelliglobosispora scoriae</name>
    <dbReference type="NCBI Taxonomy" id="643052"/>
    <lineage>
        <taxon>Bacteria</taxon>
        <taxon>Bacillati</taxon>
        <taxon>Actinomycetota</taxon>
        <taxon>Actinomycetes</taxon>
        <taxon>Micromonosporales</taxon>
        <taxon>Micromonosporaceae</taxon>
        <taxon>Allocatelliglobosispora</taxon>
    </lineage>
</organism>
<keyword evidence="3" id="KW-1185">Reference proteome</keyword>
<dbReference type="PANTHER" id="PTHR41700:SF1">
    <property type="entry name" value="N-ACETYLTRANSFERASE DOMAIN-CONTAINING PROTEIN"/>
    <property type="match status" value="1"/>
</dbReference>
<dbReference type="PROSITE" id="PS51186">
    <property type="entry name" value="GNAT"/>
    <property type="match status" value="1"/>
</dbReference>
<accession>A0A841C1S3</accession>
<name>A0A841C1S3_9ACTN</name>
<dbReference type="Gene3D" id="3.40.630.30">
    <property type="match status" value="1"/>
</dbReference>
<dbReference type="RefSeq" id="WP_184843271.1">
    <property type="nucleotide sequence ID" value="NZ_JACHMN010000003.1"/>
</dbReference>
<dbReference type="Pfam" id="PF00583">
    <property type="entry name" value="Acetyltransf_1"/>
    <property type="match status" value="1"/>
</dbReference>
<evidence type="ECO:0000313" key="2">
    <source>
        <dbReference type="EMBL" id="MBB5872920.1"/>
    </source>
</evidence>
<dbReference type="GO" id="GO:0016747">
    <property type="term" value="F:acyltransferase activity, transferring groups other than amino-acyl groups"/>
    <property type="evidence" value="ECO:0007669"/>
    <property type="project" value="InterPro"/>
</dbReference>
<keyword evidence="2" id="KW-0808">Transferase</keyword>
<dbReference type="EMBL" id="JACHMN010000003">
    <property type="protein sequence ID" value="MBB5872920.1"/>
    <property type="molecule type" value="Genomic_DNA"/>
</dbReference>
<comment type="caution">
    <text evidence="2">The sequence shown here is derived from an EMBL/GenBank/DDBJ whole genome shotgun (WGS) entry which is preliminary data.</text>
</comment>
<proteinExistence type="predicted"/>
<dbReference type="InterPro" id="IPR038764">
    <property type="entry name" value="GNAT_N_AcTrfase_prd"/>
</dbReference>
<dbReference type="SUPFAM" id="SSF55729">
    <property type="entry name" value="Acyl-CoA N-acyltransferases (Nat)"/>
    <property type="match status" value="1"/>
</dbReference>
<dbReference type="Proteomes" id="UP000587527">
    <property type="component" value="Unassembled WGS sequence"/>
</dbReference>
<dbReference type="InterPro" id="IPR000182">
    <property type="entry name" value="GNAT_dom"/>
</dbReference>
<dbReference type="InterPro" id="IPR016181">
    <property type="entry name" value="Acyl_CoA_acyltransferase"/>
</dbReference>
<evidence type="ECO:0000313" key="3">
    <source>
        <dbReference type="Proteomes" id="UP000587527"/>
    </source>
</evidence>